<reference evidence="13 14" key="1">
    <citation type="journal article" date="2014" name="Genome Announc.">
        <title>Draft Genome Sequences of Three Strains of Bacteroides pyogenes Isolated from a Cat and Swine.</title>
        <authorList>
            <person name="Sakamoto M."/>
            <person name="Oshima K."/>
            <person name="Suda W."/>
            <person name="Kitamura K."/>
            <person name="Iida T."/>
            <person name="Hattori M."/>
            <person name="Ohkuma M."/>
        </authorList>
    </citation>
    <scope>NUCLEOTIDE SEQUENCE [LARGE SCALE GENOMIC DNA]</scope>
    <source>
        <strain evidence="13 14">JCM 6292</strain>
    </source>
</reference>
<evidence type="ECO:0000256" key="11">
    <source>
        <dbReference type="HAMAP-Rule" id="MF_00244"/>
    </source>
</evidence>
<protein>
    <recommendedName>
        <fullName evidence="11">Probable nicotinate-nucleotide adenylyltransferase</fullName>
        <ecNumber evidence="11">2.7.7.18</ecNumber>
    </recommendedName>
    <alternativeName>
        <fullName evidence="11">Deamido-NAD(+) diphosphorylase</fullName>
    </alternativeName>
    <alternativeName>
        <fullName evidence="11">Deamido-NAD(+) pyrophosphorylase</fullName>
    </alternativeName>
    <alternativeName>
        <fullName evidence="11">Nicotinate mononucleotide adenylyltransferase</fullName>
        <shortName evidence="11">NaMN adenylyltransferase</shortName>
    </alternativeName>
</protein>
<dbReference type="Proteomes" id="UP000018861">
    <property type="component" value="Unassembled WGS sequence"/>
</dbReference>
<feature type="domain" description="Cytidyltransferase-like" evidence="12">
    <location>
        <begin position="17"/>
        <end position="175"/>
    </location>
</feature>
<organism evidence="13 14">
    <name type="scientific">Bacteroides pyogenes JCM 6292</name>
    <dbReference type="NCBI Taxonomy" id="1235809"/>
    <lineage>
        <taxon>Bacteria</taxon>
        <taxon>Pseudomonadati</taxon>
        <taxon>Bacteroidota</taxon>
        <taxon>Bacteroidia</taxon>
        <taxon>Bacteroidales</taxon>
        <taxon>Bacteroidaceae</taxon>
        <taxon>Bacteroides</taxon>
    </lineage>
</organism>
<evidence type="ECO:0000256" key="9">
    <source>
        <dbReference type="ARBA" id="ARBA00023027"/>
    </source>
</evidence>
<dbReference type="CDD" id="cd02165">
    <property type="entry name" value="NMNAT"/>
    <property type="match status" value="1"/>
</dbReference>
<dbReference type="SUPFAM" id="SSF52374">
    <property type="entry name" value="Nucleotidylyl transferase"/>
    <property type="match status" value="1"/>
</dbReference>
<evidence type="ECO:0000256" key="6">
    <source>
        <dbReference type="ARBA" id="ARBA00022695"/>
    </source>
</evidence>
<dbReference type="GO" id="GO:0004515">
    <property type="term" value="F:nicotinate-nucleotide adenylyltransferase activity"/>
    <property type="evidence" value="ECO:0007669"/>
    <property type="project" value="UniProtKB-UniRule"/>
</dbReference>
<dbReference type="UniPathway" id="UPA00253">
    <property type="reaction ID" value="UER00332"/>
</dbReference>
<evidence type="ECO:0000256" key="3">
    <source>
        <dbReference type="ARBA" id="ARBA00009014"/>
    </source>
</evidence>
<keyword evidence="9 11" id="KW-0520">NAD</keyword>
<keyword evidence="4 11" id="KW-0662">Pyridine nucleotide biosynthesis</keyword>
<gene>
    <name evidence="11" type="primary">nadD</name>
    <name evidence="13" type="ORF">JCM6292_1450</name>
</gene>
<accession>W4P7T7</accession>
<keyword evidence="8 11" id="KW-0067">ATP-binding</keyword>
<comment type="caution">
    <text evidence="13">The sequence shown here is derived from an EMBL/GenBank/DDBJ whole genome shotgun (WGS) entry which is preliminary data.</text>
</comment>
<evidence type="ECO:0000256" key="4">
    <source>
        <dbReference type="ARBA" id="ARBA00022642"/>
    </source>
</evidence>
<keyword evidence="5 11" id="KW-0808">Transferase</keyword>
<sequence>MENKLQKSIMSQLKTGIFSGSFNPVHIGHLALANYLCEYGGLDEVWFMVTPHNPLKEQTELWSDELRLELVRLATEDYPRFHASDFEFHLPRPSYSVYTLEKLRKQHPEREFCLIIGSDNWNSFSHWREPQRIIAENPILIYPRPGFPVDEKQLPANVRMVDSPVFEISSTFIRKALSEGKDIRYFLHPKVWEFISRSLPDLKGNEA</sequence>
<dbReference type="InterPro" id="IPR004821">
    <property type="entry name" value="Cyt_trans-like"/>
</dbReference>
<evidence type="ECO:0000256" key="10">
    <source>
        <dbReference type="ARBA" id="ARBA00048721"/>
    </source>
</evidence>
<dbReference type="EC" id="2.7.7.18" evidence="11"/>
<dbReference type="Gene3D" id="3.40.50.620">
    <property type="entry name" value="HUPs"/>
    <property type="match status" value="1"/>
</dbReference>
<name>W4P7T7_9BACE</name>
<evidence type="ECO:0000256" key="1">
    <source>
        <dbReference type="ARBA" id="ARBA00002324"/>
    </source>
</evidence>
<evidence type="ECO:0000313" key="14">
    <source>
        <dbReference type="Proteomes" id="UP000018861"/>
    </source>
</evidence>
<evidence type="ECO:0000313" key="13">
    <source>
        <dbReference type="EMBL" id="GAE15204.1"/>
    </source>
</evidence>
<evidence type="ECO:0000259" key="12">
    <source>
        <dbReference type="Pfam" id="PF01467"/>
    </source>
</evidence>
<dbReference type="GO" id="GO:0005524">
    <property type="term" value="F:ATP binding"/>
    <property type="evidence" value="ECO:0007669"/>
    <property type="project" value="UniProtKB-KW"/>
</dbReference>
<dbReference type="FunFam" id="3.40.50.620:FF:000251">
    <property type="entry name" value="Probable nicotinate-nucleotide adenylyltransferase"/>
    <property type="match status" value="1"/>
</dbReference>
<dbReference type="NCBIfam" id="TIGR00125">
    <property type="entry name" value="cyt_tran_rel"/>
    <property type="match status" value="1"/>
</dbReference>
<dbReference type="InterPro" id="IPR014729">
    <property type="entry name" value="Rossmann-like_a/b/a_fold"/>
</dbReference>
<comment type="pathway">
    <text evidence="2 11">Cofactor biosynthesis; NAD(+) biosynthesis; deamido-NAD(+) from nicotinate D-ribonucleotide: step 1/1.</text>
</comment>
<dbReference type="NCBIfam" id="TIGR00482">
    <property type="entry name" value="nicotinate (nicotinamide) nucleotide adenylyltransferase"/>
    <property type="match status" value="1"/>
</dbReference>
<comment type="similarity">
    <text evidence="3 11">Belongs to the NadD family.</text>
</comment>
<evidence type="ECO:0000256" key="8">
    <source>
        <dbReference type="ARBA" id="ARBA00022840"/>
    </source>
</evidence>
<proteinExistence type="inferred from homology"/>
<dbReference type="Pfam" id="PF01467">
    <property type="entry name" value="CTP_transf_like"/>
    <property type="match status" value="1"/>
</dbReference>
<dbReference type="PANTHER" id="PTHR39321">
    <property type="entry name" value="NICOTINATE-NUCLEOTIDE ADENYLYLTRANSFERASE-RELATED"/>
    <property type="match status" value="1"/>
</dbReference>
<evidence type="ECO:0000256" key="5">
    <source>
        <dbReference type="ARBA" id="ARBA00022679"/>
    </source>
</evidence>
<keyword evidence="6 11" id="KW-0548">Nucleotidyltransferase</keyword>
<dbReference type="EMBL" id="BAIQ01000013">
    <property type="protein sequence ID" value="GAE15204.1"/>
    <property type="molecule type" value="Genomic_DNA"/>
</dbReference>
<dbReference type="HAMAP" id="MF_00244">
    <property type="entry name" value="NaMN_adenylyltr"/>
    <property type="match status" value="1"/>
</dbReference>
<comment type="catalytic activity">
    <reaction evidence="10 11">
        <text>nicotinate beta-D-ribonucleotide + ATP + H(+) = deamido-NAD(+) + diphosphate</text>
        <dbReference type="Rhea" id="RHEA:22860"/>
        <dbReference type="ChEBI" id="CHEBI:15378"/>
        <dbReference type="ChEBI" id="CHEBI:30616"/>
        <dbReference type="ChEBI" id="CHEBI:33019"/>
        <dbReference type="ChEBI" id="CHEBI:57502"/>
        <dbReference type="ChEBI" id="CHEBI:58437"/>
        <dbReference type="EC" id="2.7.7.18"/>
    </reaction>
</comment>
<evidence type="ECO:0000256" key="7">
    <source>
        <dbReference type="ARBA" id="ARBA00022741"/>
    </source>
</evidence>
<dbReference type="GO" id="GO:0009435">
    <property type="term" value="P:NAD+ biosynthetic process"/>
    <property type="evidence" value="ECO:0007669"/>
    <property type="project" value="UniProtKB-UniRule"/>
</dbReference>
<keyword evidence="7 11" id="KW-0547">Nucleotide-binding</keyword>
<dbReference type="InterPro" id="IPR005248">
    <property type="entry name" value="NadD/NMNAT"/>
</dbReference>
<dbReference type="AlphaFoldDB" id="W4P7T7"/>
<comment type="function">
    <text evidence="1 11">Catalyzes the reversible adenylation of nicotinate mononucleotide (NaMN) to nicotinic acid adenine dinucleotide (NaAD).</text>
</comment>
<dbReference type="PANTHER" id="PTHR39321:SF3">
    <property type="entry name" value="PHOSPHOPANTETHEINE ADENYLYLTRANSFERASE"/>
    <property type="match status" value="1"/>
</dbReference>
<evidence type="ECO:0000256" key="2">
    <source>
        <dbReference type="ARBA" id="ARBA00005019"/>
    </source>
</evidence>